<gene>
    <name evidence="2" type="ORF">BGZ65_011300</name>
</gene>
<dbReference type="EMBL" id="JAAAHW010011268">
    <property type="protein sequence ID" value="KAF9920395.1"/>
    <property type="molecule type" value="Genomic_DNA"/>
</dbReference>
<name>A0A9P6IK00_9FUNG</name>
<reference evidence="2" key="1">
    <citation type="journal article" date="2020" name="Fungal Divers.">
        <title>Resolving the Mortierellaceae phylogeny through synthesis of multi-gene phylogenetics and phylogenomics.</title>
        <authorList>
            <person name="Vandepol N."/>
            <person name="Liber J."/>
            <person name="Desiro A."/>
            <person name="Na H."/>
            <person name="Kennedy M."/>
            <person name="Barry K."/>
            <person name="Grigoriev I.V."/>
            <person name="Miller A.N."/>
            <person name="O'Donnell K."/>
            <person name="Stajich J.E."/>
            <person name="Bonito G."/>
        </authorList>
    </citation>
    <scope>NUCLEOTIDE SEQUENCE</scope>
    <source>
        <strain evidence="2">MES-2147</strain>
    </source>
</reference>
<accession>A0A9P6IK00</accession>
<evidence type="ECO:0000313" key="2">
    <source>
        <dbReference type="EMBL" id="KAF9920395.1"/>
    </source>
</evidence>
<proteinExistence type="predicted"/>
<organism evidence="2 3">
    <name type="scientific">Modicella reniformis</name>
    <dbReference type="NCBI Taxonomy" id="1440133"/>
    <lineage>
        <taxon>Eukaryota</taxon>
        <taxon>Fungi</taxon>
        <taxon>Fungi incertae sedis</taxon>
        <taxon>Mucoromycota</taxon>
        <taxon>Mortierellomycotina</taxon>
        <taxon>Mortierellomycetes</taxon>
        <taxon>Mortierellales</taxon>
        <taxon>Mortierellaceae</taxon>
        <taxon>Modicella</taxon>
    </lineage>
</organism>
<sequence length="80" mass="9018">IISFKSTRNVMLTDNNPERAPISVQEHERRSPSLHLSHLQSTAVGLKRLLPPELLSRELMTITRFSLETGEATQLVRTAP</sequence>
<feature type="non-terminal residue" evidence="2">
    <location>
        <position position="1"/>
    </location>
</feature>
<protein>
    <submittedName>
        <fullName evidence="2">Uncharacterized protein</fullName>
    </submittedName>
</protein>
<dbReference type="AlphaFoldDB" id="A0A9P6IK00"/>
<feature type="compositionally biased region" description="Polar residues" evidence="1">
    <location>
        <begin position="1"/>
        <end position="15"/>
    </location>
</feature>
<feature type="region of interest" description="Disordered" evidence="1">
    <location>
        <begin position="1"/>
        <end position="35"/>
    </location>
</feature>
<keyword evidence="3" id="KW-1185">Reference proteome</keyword>
<evidence type="ECO:0000256" key="1">
    <source>
        <dbReference type="SAM" id="MobiDB-lite"/>
    </source>
</evidence>
<comment type="caution">
    <text evidence="2">The sequence shown here is derived from an EMBL/GenBank/DDBJ whole genome shotgun (WGS) entry which is preliminary data.</text>
</comment>
<feature type="non-terminal residue" evidence="2">
    <location>
        <position position="80"/>
    </location>
</feature>
<evidence type="ECO:0000313" key="3">
    <source>
        <dbReference type="Proteomes" id="UP000749646"/>
    </source>
</evidence>
<dbReference type="Proteomes" id="UP000749646">
    <property type="component" value="Unassembled WGS sequence"/>
</dbReference>